<dbReference type="AlphaFoldDB" id="A0AAU9IG97"/>
<name>A0AAU9IG97_9CILI</name>
<protein>
    <submittedName>
        <fullName evidence="1">Uncharacterized protein</fullName>
    </submittedName>
</protein>
<reference evidence="1" key="1">
    <citation type="submission" date="2021-09" db="EMBL/GenBank/DDBJ databases">
        <authorList>
            <consortium name="AG Swart"/>
            <person name="Singh M."/>
            <person name="Singh A."/>
            <person name="Seah K."/>
            <person name="Emmerich C."/>
        </authorList>
    </citation>
    <scope>NUCLEOTIDE SEQUENCE</scope>
    <source>
        <strain evidence="1">ATCC30299</strain>
    </source>
</reference>
<evidence type="ECO:0000313" key="1">
    <source>
        <dbReference type="EMBL" id="CAG9314449.1"/>
    </source>
</evidence>
<evidence type="ECO:0000313" key="2">
    <source>
        <dbReference type="Proteomes" id="UP001162131"/>
    </source>
</evidence>
<comment type="caution">
    <text evidence="1">The sequence shown here is derived from an EMBL/GenBank/DDBJ whole genome shotgun (WGS) entry which is preliminary data.</text>
</comment>
<organism evidence="1 2">
    <name type="scientific">Blepharisma stoltei</name>
    <dbReference type="NCBI Taxonomy" id="1481888"/>
    <lineage>
        <taxon>Eukaryota</taxon>
        <taxon>Sar</taxon>
        <taxon>Alveolata</taxon>
        <taxon>Ciliophora</taxon>
        <taxon>Postciliodesmatophora</taxon>
        <taxon>Heterotrichea</taxon>
        <taxon>Heterotrichida</taxon>
        <taxon>Blepharismidae</taxon>
        <taxon>Blepharisma</taxon>
    </lineage>
</organism>
<dbReference type="Proteomes" id="UP001162131">
    <property type="component" value="Unassembled WGS sequence"/>
</dbReference>
<gene>
    <name evidence="1" type="ORF">BSTOLATCC_MIC11454</name>
</gene>
<accession>A0AAU9IG97</accession>
<dbReference type="EMBL" id="CAJZBQ010000012">
    <property type="protein sequence ID" value="CAG9314449.1"/>
    <property type="molecule type" value="Genomic_DNA"/>
</dbReference>
<keyword evidence="2" id="KW-1185">Reference proteome</keyword>
<proteinExistence type="predicted"/>
<sequence length="66" mass="8477">MFQILIPLRMRMNFDKGNYVILKFRYCWDREKSYIFNFYYYIIMCWKSNFSPWPKFFNVQELEFLC</sequence>